<dbReference type="KEGG" id="upv:EJN92_12090"/>
<dbReference type="SMART" id="SM01049">
    <property type="entry name" value="Cache_2"/>
    <property type="match status" value="1"/>
</dbReference>
<evidence type="ECO:0000256" key="10">
    <source>
        <dbReference type="SAM" id="Phobius"/>
    </source>
</evidence>
<dbReference type="Pfam" id="PF00015">
    <property type="entry name" value="MCPsignal"/>
    <property type="match status" value="1"/>
</dbReference>
<evidence type="ECO:0000256" key="8">
    <source>
        <dbReference type="PROSITE-ProRule" id="PRU00284"/>
    </source>
</evidence>
<dbReference type="RefSeq" id="WP_126128056.1">
    <property type="nucleotide sequence ID" value="NZ_CP034464.1"/>
</dbReference>
<comment type="subcellular location">
    <subcellularLocation>
        <location evidence="1">Cell membrane</location>
        <topology evidence="1">Multi-pass membrane protein</topology>
    </subcellularLocation>
</comment>
<keyword evidence="6 10" id="KW-0472">Membrane</keyword>
<keyword evidence="4 10" id="KW-0812">Transmembrane</keyword>
<dbReference type="PRINTS" id="PR00260">
    <property type="entry name" value="CHEMTRNSDUCR"/>
</dbReference>
<evidence type="ECO:0000256" key="9">
    <source>
        <dbReference type="SAM" id="MobiDB-lite"/>
    </source>
</evidence>
<accession>A0A3S9HKN7</accession>
<name>A0A3S9HKN7_9BURK</name>
<dbReference type="PANTHER" id="PTHR43531:SF14">
    <property type="entry name" value="METHYL-ACCEPTING CHEMOTAXIS PROTEIN I-RELATED"/>
    <property type="match status" value="1"/>
</dbReference>
<evidence type="ECO:0000256" key="4">
    <source>
        <dbReference type="ARBA" id="ARBA00022692"/>
    </source>
</evidence>
<dbReference type="InterPro" id="IPR051310">
    <property type="entry name" value="MCP_chemotaxis"/>
</dbReference>
<dbReference type="InterPro" id="IPR033480">
    <property type="entry name" value="sCache_2"/>
</dbReference>
<keyword evidence="8" id="KW-0807">Transducer</keyword>
<dbReference type="GO" id="GO:0006935">
    <property type="term" value="P:chemotaxis"/>
    <property type="evidence" value="ECO:0007669"/>
    <property type="project" value="InterPro"/>
</dbReference>
<evidence type="ECO:0000256" key="6">
    <source>
        <dbReference type="ARBA" id="ARBA00023136"/>
    </source>
</evidence>
<evidence type="ECO:0000313" key="12">
    <source>
        <dbReference type="EMBL" id="AZP12677.1"/>
    </source>
</evidence>
<feature type="region of interest" description="Disordered" evidence="9">
    <location>
        <begin position="531"/>
        <end position="583"/>
    </location>
</feature>
<comment type="similarity">
    <text evidence="7">Belongs to the methyl-accepting chemotaxis (MCP) protein family.</text>
</comment>
<organism evidence="12 13">
    <name type="scientific">Undibacterium parvum</name>
    <dbReference type="NCBI Taxonomy" id="401471"/>
    <lineage>
        <taxon>Bacteria</taxon>
        <taxon>Pseudomonadati</taxon>
        <taxon>Pseudomonadota</taxon>
        <taxon>Betaproteobacteria</taxon>
        <taxon>Burkholderiales</taxon>
        <taxon>Oxalobacteraceae</taxon>
        <taxon>Undibacterium</taxon>
    </lineage>
</organism>
<dbReference type="SUPFAM" id="SSF58104">
    <property type="entry name" value="Methyl-accepting chemotaxis protein (MCP) signaling domain"/>
    <property type="match status" value="1"/>
</dbReference>
<evidence type="ECO:0000256" key="5">
    <source>
        <dbReference type="ARBA" id="ARBA00022989"/>
    </source>
</evidence>
<sequence>MLGLRQIHQLSIAKRLGILILSAVLGIAALTAIFLYSEKSLIIEERKSNVRQTVEVAHSLVLHYHSLIAPDKFSEDEAKQGAMKAIKSLRYGEGEYIWINDMQPKMIMHPIKPELDGKDLSGNKDPTGKFLFVEFVEVVKAKGAGFVLYMWPKPGQDKPVQKVSYVKGFTPWGWVLGSGVYIDTVDATIQTRLIEFSSGALLLALVLFAVGLFIARGLLRQLGGEPQYAANITQHIAQGDLTVAIALKKTDQSSLLFSIQSMRDSIASIIGQVRDGTDSISVSSKEIASGNMDLSSRTETQASSLEETASSMEELTGTVKQNADNARQANQLAASASEIAIKGGSVVAEVISTMGVINASSQKIVDIISVIDGIAFQTNILALNAAVEAARAGEQGRGFAVVASEVRNLAQRSASAAKEIKTLINDSVESVQHGTQLVDQAGITMNEIVESVRHVTDIMAEITAATSEQTAGIEQINLAISEMDNVTQQNAALVEQAAAAAAAMQEQADNLAQVVSVFKVGGSQNVAPVKMATPQRHNAQAANSRGMGSSSRQVKPALAHKPVTAKPARPAKKAETNEDWEEF</sequence>
<dbReference type="InterPro" id="IPR004090">
    <property type="entry name" value="Chemotax_Me-accpt_rcpt"/>
</dbReference>
<gene>
    <name evidence="12" type="ORF">EJN92_12090</name>
</gene>
<dbReference type="GO" id="GO:0007165">
    <property type="term" value="P:signal transduction"/>
    <property type="evidence" value="ECO:0007669"/>
    <property type="project" value="UniProtKB-KW"/>
</dbReference>
<evidence type="ECO:0000256" key="7">
    <source>
        <dbReference type="ARBA" id="ARBA00029447"/>
    </source>
</evidence>
<dbReference type="Gene3D" id="3.30.450.20">
    <property type="entry name" value="PAS domain"/>
    <property type="match status" value="1"/>
</dbReference>
<feature type="transmembrane region" description="Helical" evidence="10">
    <location>
        <begin position="16"/>
        <end position="37"/>
    </location>
</feature>
<evidence type="ECO:0000313" key="13">
    <source>
        <dbReference type="Proteomes" id="UP000275663"/>
    </source>
</evidence>
<dbReference type="SMART" id="SM00283">
    <property type="entry name" value="MA"/>
    <property type="match status" value="1"/>
</dbReference>
<dbReference type="FunFam" id="1.10.287.950:FF:000001">
    <property type="entry name" value="Methyl-accepting chemotaxis sensory transducer"/>
    <property type="match status" value="1"/>
</dbReference>
<dbReference type="Proteomes" id="UP000275663">
    <property type="component" value="Chromosome"/>
</dbReference>
<feature type="transmembrane region" description="Helical" evidence="10">
    <location>
        <begin position="200"/>
        <end position="219"/>
    </location>
</feature>
<protein>
    <recommendedName>
        <fullName evidence="11">Methyl-accepting transducer domain-containing protein</fullName>
    </recommendedName>
</protein>
<evidence type="ECO:0000256" key="2">
    <source>
        <dbReference type="ARBA" id="ARBA00022475"/>
    </source>
</evidence>
<dbReference type="CDD" id="cd11386">
    <property type="entry name" value="MCP_signal"/>
    <property type="match status" value="1"/>
</dbReference>
<feature type="compositionally biased region" description="Polar residues" evidence="9">
    <location>
        <begin position="535"/>
        <end position="553"/>
    </location>
</feature>
<keyword evidence="5 10" id="KW-1133">Transmembrane helix</keyword>
<dbReference type="OrthoDB" id="8555762at2"/>
<reference evidence="12 13" key="1">
    <citation type="journal article" date="2011" name="Int. J. Syst. Evol. Microbiol.">
        <title>Description of Undibacterium oligocarboniphilum sp. nov., isolated from purified water, and Undibacterium pigrum strain CCUG 49012 as the type strain of Undibacterium parvum sp. nov., and emended descriptions of the genus Undibacterium and the species Undibacterium pigrum.</title>
        <authorList>
            <person name="Eder W."/>
            <person name="Wanner G."/>
            <person name="Ludwig W."/>
            <person name="Busse H.J."/>
            <person name="Ziemke-Kageler F."/>
            <person name="Lang E."/>
        </authorList>
    </citation>
    <scope>NUCLEOTIDE SEQUENCE [LARGE SCALE GENOMIC DNA]</scope>
    <source>
        <strain evidence="12 13">DSM 23061</strain>
    </source>
</reference>
<evidence type="ECO:0000259" key="11">
    <source>
        <dbReference type="PROSITE" id="PS50111"/>
    </source>
</evidence>
<dbReference type="PANTHER" id="PTHR43531">
    <property type="entry name" value="PROTEIN ICFG"/>
    <property type="match status" value="1"/>
</dbReference>
<dbReference type="GO" id="GO:0004888">
    <property type="term" value="F:transmembrane signaling receptor activity"/>
    <property type="evidence" value="ECO:0007669"/>
    <property type="project" value="InterPro"/>
</dbReference>
<dbReference type="GO" id="GO:0005886">
    <property type="term" value="C:plasma membrane"/>
    <property type="evidence" value="ECO:0007669"/>
    <property type="project" value="UniProtKB-SubCell"/>
</dbReference>
<feature type="domain" description="Methyl-accepting transducer" evidence="11">
    <location>
        <begin position="276"/>
        <end position="505"/>
    </location>
</feature>
<keyword evidence="3" id="KW-0488">Methylation</keyword>
<dbReference type="Gene3D" id="1.10.287.950">
    <property type="entry name" value="Methyl-accepting chemotaxis protein"/>
    <property type="match status" value="1"/>
</dbReference>
<dbReference type="Pfam" id="PF08269">
    <property type="entry name" value="dCache_2"/>
    <property type="match status" value="1"/>
</dbReference>
<dbReference type="InterPro" id="IPR004089">
    <property type="entry name" value="MCPsignal_dom"/>
</dbReference>
<keyword evidence="13" id="KW-1185">Reference proteome</keyword>
<dbReference type="AlphaFoldDB" id="A0A3S9HKN7"/>
<dbReference type="InterPro" id="IPR004010">
    <property type="entry name" value="Double_Cache_2"/>
</dbReference>
<evidence type="ECO:0000256" key="3">
    <source>
        <dbReference type="ARBA" id="ARBA00022481"/>
    </source>
</evidence>
<dbReference type="PROSITE" id="PS50111">
    <property type="entry name" value="CHEMOTAXIS_TRANSDUC_2"/>
    <property type="match status" value="1"/>
</dbReference>
<proteinExistence type="inferred from homology"/>
<evidence type="ECO:0000256" key="1">
    <source>
        <dbReference type="ARBA" id="ARBA00004651"/>
    </source>
</evidence>
<keyword evidence="2" id="KW-1003">Cell membrane</keyword>
<dbReference type="EMBL" id="CP034464">
    <property type="protein sequence ID" value="AZP12677.1"/>
    <property type="molecule type" value="Genomic_DNA"/>
</dbReference>